<dbReference type="Proteomes" id="UP000033882">
    <property type="component" value="Unassembled WGS sequence"/>
</dbReference>
<dbReference type="AlphaFoldDB" id="A0A0G1U6I9"/>
<gene>
    <name evidence="2" type="ORF">UY19_C0009G0005</name>
</gene>
<comment type="caution">
    <text evidence="2">The sequence shown here is derived from an EMBL/GenBank/DDBJ whole genome shotgun (WGS) entry which is preliminary data.</text>
</comment>
<proteinExistence type="predicted"/>
<name>A0A0G1U6I9_9BACT</name>
<evidence type="ECO:0000313" key="2">
    <source>
        <dbReference type="EMBL" id="KKU89756.1"/>
    </source>
</evidence>
<keyword evidence="1" id="KW-1133">Transmembrane helix</keyword>
<dbReference type="EMBL" id="LCPB01000009">
    <property type="protein sequence ID" value="KKU89756.1"/>
    <property type="molecule type" value="Genomic_DNA"/>
</dbReference>
<evidence type="ECO:0000256" key="1">
    <source>
        <dbReference type="SAM" id="Phobius"/>
    </source>
</evidence>
<accession>A0A0G1U6I9</accession>
<reference evidence="2 3" key="1">
    <citation type="journal article" date="2015" name="Nature">
        <title>rRNA introns, odd ribosomes, and small enigmatic genomes across a large radiation of phyla.</title>
        <authorList>
            <person name="Brown C.T."/>
            <person name="Hug L.A."/>
            <person name="Thomas B.C."/>
            <person name="Sharon I."/>
            <person name="Castelle C.J."/>
            <person name="Singh A."/>
            <person name="Wilkins M.J."/>
            <person name="Williams K.H."/>
            <person name="Banfield J.F."/>
        </authorList>
    </citation>
    <scope>NUCLEOTIDE SEQUENCE [LARGE SCALE GENOMIC DNA]</scope>
</reference>
<feature type="transmembrane region" description="Helical" evidence="1">
    <location>
        <begin position="32"/>
        <end position="57"/>
    </location>
</feature>
<feature type="transmembrane region" description="Helical" evidence="1">
    <location>
        <begin position="7"/>
        <end position="26"/>
    </location>
</feature>
<keyword evidence="1" id="KW-0812">Transmembrane</keyword>
<protein>
    <submittedName>
        <fullName evidence="2">Uncharacterized protein</fullName>
    </submittedName>
</protein>
<keyword evidence="1" id="KW-0472">Membrane</keyword>
<sequence length="204" mass="21715">MTMDEEIKTKTVGLAETIFLVLLVGIEELVEVAILLVTLGAGIGVVEIMNIGMVALLEMYMIFRGGVGIKRLIVQPLGGVLDGILGTILPIKTISTMIGIWMINNSEKIEKIVGPAGQIIATRGKGAVTATARNATVAASAQTAATTAETARREVVTVNASAVGQRMEMPTQRRVSGVGDRMAERRESNEIRAAELRRKIAMGE</sequence>
<organism evidence="2 3">
    <name type="scientific">Candidatus Wolfebacteria bacterium GW2011_GWA2_47_9b</name>
    <dbReference type="NCBI Taxonomy" id="1619005"/>
    <lineage>
        <taxon>Bacteria</taxon>
        <taxon>Candidatus Wolfeibacteriota</taxon>
    </lineage>
</organism>
<evidence type="ECO:0000313" key="3">
    <source>
        <dbReference type="Proteomes" id="UP000033882"/>
    </source>
</evidence>